<organism evidence="4 5">
    <name type="scientific">Desulfonema magnum</name>
    <dbReference type="NCBI Taxonomy" id="45655"/>
    <lineage>
        <taxon>Bacteria</taxon>
        <taxon>Pseudomonadati</taxon>
        <taxon>Thermodesulfobacteriota</taxon>
        <taxon>Desulfobacteria</taxon>
        <taxon>Desulfobacterales</taxon>
        <taxon>Desulfococcaceae</taxon>
        <taxon>Desulfonema</taxon>
    </lineage>
</organism>
<sequence length="91" mass="9803">MLLPLGEGVVADTFMGAGSTLAAAEALCYLSVGTEADEEYYKMASASIPLLARLYPEFRGESLEAIHEIQNNIIRNQNTGKQLELPMAAGR</sequence>
<name>A0A975GL95_9BACT</name>
<dbReference type="GO" id="GO:0032259">
    <property type="term" value="P:methylation"/>
    <property type="evidence" value="ECO:0007669"/>
    <property type="project" value="UniProtKB-KW"/>
</dbReference>
<dbReference type="RefSeq" id="WP_207681487.1">
    <property type="nucleotide sequence ID" value="NZ_CP061800.1"/>
</dbReference>
<feature type="domain" description="DNA methylase N-4/N-6" evidence="3">
    <location>
        <begin position="8"/>
        <end position="44"/>
    </location>
</feature>
<proteinExistence type="predicted"/>
<evidence type="ECO:0000256" key="2">
    <source>
        <dbReference type="ARBA" id="ARBA00022679"/>
    </source>
</evidence>
<keyword evidence="1 4" id="KW-0489">Methyltransferase</keyword>
<dbReference type="InterPro" id="IPR029063">
    <property type="entry name" value="SAM-dependent_MTases_sf"/>
</dbReference>
<reference evidence="4" key="1">
    <citation type="journal article" date="2021" name="Microb. Physiol.">
        <title>Proteogenomic Insights into the Physiology of Marine, Sulfate-Reducing, Filamentous Desulfonema limicola and Desulfonema magnum.</title>
        <authorList>
            <person name="Schnaars V."/>
            <person name="Wohlbrand L."/>
            <person name="Scheve S."/>
            <person name="Hinrichs C."/>
            <person name="Reinhardt R."/>
            <person name="Rabus R."/>
        </authorList>
    </citation>
    <scope>NUCLEOTIDE SEQUENCE</scope>
    <source>
        <strain evidence="4">4be13</strain>
    </source>
</reference>
<dbReference type="GO" id="GO:0008170">
    <property type="term" value="F:N-methyltransferase activity"/>
    <property type="evidence" value="ECO:0007669"/>
    <property type="project" value="InterPro"/>
</dbReference>
<protein>
    <submittedName>
        <fullName evidence="4">SAM-dependent DNA methylase domain-containing protein</fullName>
    </submittedName>
</protein>
<gene>
    <name evidence="4" type="ORF">dnm_014180</name>
</gene>
<dbReference type="GO" id="GO:0003677">
    <property type="term" value="F:DNA binding"/>
    <property type="evidence" value="ECO:0007669"/>
    <property type="project" value="InterPro"/>
</dbReference>
<dbReference type="InterPro" id="IPR002941">
    <property type="entry name" value="DNA_methylase_N4/N6"/>
</dbReference>
<dbReference type="KEGG" id="dmm:dnm_014180"/>
<keyword evidence="5" id="KW-1185">Reference proteome</keyword>
<dbReference type="Proteomes" id="UP000663722">
    <property type="component" value="Chromosome"/>
</dbReference>
<evidence type="ECO:0000313" key="4">
    <source>
        <dbReference type="EMBL" id="QTA85409.1"/>
    </source>
</evidence>
<evidence type="ECO:0000313" key="5">
    <source>
        <dbReference type="Proteomes" id="UP000663722"/>
    </source>
</evidence>
<dbReference type="AlphaFoldDB" id="A0A975GL95"/>
<evidence type="ECO:0000256" key="1">
    <source>
        <dbReference type="ARBA" id="ARBA00022603"/>
    </source>
</evidence>
<dbReference type="EMBL" id="CP061800">
    <property type="protein sequence ID" value="QTA85409.1"/>
    <property type="molecule type" value="Genomic_DNA"/>
</dbReference>
<dbReference type="SUPFAM" id="SSF53335">
    <property type="entry name" value="S-adenosyl-L-methionine-dependent methyltransferases"/>
    <property type="match status" value="1"/>
</dbReference>
<dbReference type="Pfam" id="PF01555">
    <property type="entry name" value="N6_N4_Mtase"/>
    <property type="match status" value="1"/>
</dbReference>
<evidence type="ECO:0000259" key="3">
    <source>
        <dbReference type="Pfam" id="PF01555"/>
    </source>
</evidence>
<accession>A0A975GL95</accession>
<dbReference type="Gene3D" id="3.40.50.150">
    <property type="entry name" value="Vaccinia Virus protein VP39"/>
    <property type="match status" value="1"/>
</dbReference>
<keyword evidence="2" id="KW-0808">Transferase</keyword>